<gene>
    <name evidence="1" type="ORF">AAJ76_1300013232</name>
</gene>
<sequence>MNINNLLDKLIKSRNFTEYAFAYNTHPTPSPYYKSIMLLHLLTTNIKEYYKALQTISVEEANSQEINFIIQLDLLINTCNLKKIKEIKASDDIQYFIDKIISISTENQNIKEKKLSSKDYYKDIIKDCMFVSRN</sequence>
<proteinExistence type="predicted"/>
<dbReference type="Proteomes" id="UP000034350">
    <property type="component" value="Unassembled WGS sequence"/>
</dbReference>
<comment type="caution">
    <text evidence="1">The sequence shown here is derived from an EMBL/GenBank/DDBJ whole genome shotgun (WGS) entry which is preliminary data.</text>
</comment>
<organism evidence="1 2">
    <name type="scientific">Vairimorpha ceranae</name>
    <dbReference type="NCBI Taxonomy" id="40302"/>
    <lineage>
        <taxon>Eukaryota</taxon>
        <taxon>Fungi</taxon>
        <taxon>Fungi incertae sedis</taxon>
        <taxon>Microsporidia</taxon>
        <taxon>Nosematidae</taxon>
        <taxon>Vairimorpha</taxon>
    </lineage>
</organism>
<protein>
    <submittedName>
        <fullName evidence="1">Uncharacterized protein</fullName>
    </submittedName>
</protein>
<dbReference type="VEuPathDB" id="MicrosporidiaDB:G9O61_00g000120"/>
<dbReference type="RefSeq" id="XP_024331467.1">
    <property type="nucleotide sequence ID" value="XM_024473930.1"/>
</dbReference>
<accession>A0A0F9WG64</accession>
<evidence type="ECO:0000313" key="1">
    <source>
        <dbReference type="EMBL" id="KKO75725.1"/>
    </source>
</evidence>
<evidence type="ECO:0000313" key="2">
    <source>
        <dbReference type="Proteomes" id="UP000034350"/>
    </source>
</evidence>
<keyword evidence="2" id="KW-1185">Reference proteome</keyword>
<reference evidence="1 2" key="1">
    <citation type="journal article" date="2015" name="Environ. Microbiol.">
        <title>Genome analyses suggest the presence of polyploidy and recent human-driven expansions in eight global populations of the honeybee pathogen Nosema ceranae.</title>
        <authorList>
            <person name="Pelin A."/>
            <person name="Selman M."/>
            <person name="Aris-Brosou S."/>
            <person name="Farinelli L."/>
            <person name="Corradi N."/>
        </authorList>
    </citation>
    <scope>NUCLEOTIDE SEQUENCE [LARGE SCALE GENOMIC DNA]</scope>
    <source>
        <strain evidence="1 2">PA08 1199</strain>
    </source>
</reference>
<dbReference type="VEuPathDB" id="MicrosporidiaDB:AAJ76_1300013232"/>
<dbReference type="GeneID" id="36318830"/>
<dbReference type="EMBL" id="JPQZ01000013">
    <property type="protein sequence ID" value="KKO75725.1"/>
    <property type="molecule type" value="Genomic_DNA"/>
</dbReference>
<dbReference type="VEuPathDB" id="MicrosporidiaDB:NCER_101396"/>
<dbReference type="AlphaFoldDB" id="A0A0F9WG64"/>
<name>A0A0F9WG64_9MICR</name>